<proteinExistence type="predicted"/>
<gene>
    <name evidence="1" type="ORF">INF28_07105</name>
</gene>
<dbReference type="AlphaFoldDB" id="A0A9D5R8Q8"/>
<evidence type="ECO:0000313" key="1">
    <source>
        <dbReference type="EMBL" id="MBE5040227.1"/>
    </source>
</evidence>
<dbReference type="Pfam" id="PF14276">
    <property type="entry name" value="DUF4363"/>
    <property type="match status" value="1"/>
</dbReference>
<comment type="caution">
    <text evidence="1">The sequence shown here is derived from an EMBL/GenBank/DDBJ whole genome shotgun (WGS) entry which is preliminary data.</text>
</comment>
<dbReference type="Proteomes" id="UP000806542">
    <property type="component" value="Unassembled WGS sequence"/>
</dbReference>
<accession>A0A9D5R8Q8</accession>
<sequence length="126" mass="15163">MNRMVAIICIFVLLVGFIGFHFYQIRKLDKDVSRICENIETRFDENNWQEIQNQLDQLQQRWNKSRFWACLTIDTAQIEEIEISMRQSMKYAQIGAREDFIGEFIMLQMQMKHLPHQEGFSIEELL</sequence>
<name>A0A9D5R8Q8_9FIRM</name>
<protein>
    <submittedName>
        <fullName evidence="1">DUF4363 family protein</fullName>
    </submittedName>
</protein>
<reference evidence="1" key="1">
    <citation type="submission" date="2020-10" db="EMBL/GenBank/DDBJ databases">
        <title>ChiBAC.</title>
        <authorList>
            <person name="Zenner C."/>
            <person name="Hitch T.C.A."/>
            <person name="Clavel T."/>
        </authorList>
    </citation>
    <scope>NUCLEOTIDE SEQUENCE</scope>
    <source>
        <strain evidence="1">DSM 107454</strain>
    </source>
</reference>
<dbReference type="EMBL" id="JADCKB010000012">
    <property type="protein sequence ID" value="MBE5040227.1"/>
    <property type="molecule type" value="Genomic_DNA"/>
</dbReference>
<evidence type="ECO:0000313" key="2">
    <source>
        <dbReference type="Proteomes" id="UP000806542"/>
    </source>
</evidence>
<dbReference type="InterPro" id="IPR025373">
    <property type="entry name" value="DUF4363"/>
</dbReference>
<organism evidence="1 2">
    <name type="scientific">Ructibacterium gallinarum</name>
    <dbReference type="NCBI Taxonomy" id="2779355"/>
    <lineage>
        <taxon>Bacteria</taxon>
        <taxon>Bacillati</taxon>
        <taxon>Bacillota</taxon>
        <taxon>Clostridia</taxon>
        <taxon>Eubacteriales</taxon>
        <taxon>Oscillospiraceae</taxon>
        <taxon>Ructibacterium</taxon>
    </lineage>
</organism>
<keyword evidence="2" id="KW-1185">Reference proteome</keyword>